<dbReference type="AlphaFoldDB" id="A0A656PPK6"/>
<dbReference type="EMBL" id="DQFB01000003">
    <property type="protein sequence ID" value="HCQ40237.1"/>
    <property type="molecule type" value="Genomic_DNA"/>
</dbReference>
<keyword evidence="1 2" id="KW-0808">Transferase</keyword>
<protein>
    <submittedName>
        <fullName evidence="2">Glycosyltransferase family 1 protein</fullName>
    </submittedName>
</protein>
<evidence type="ECO:0000256" key="1">
    <source>
        <dbReference type="ARBA" id="ARBA00022679"/>
    </source>
</evidence>
<comment type="caution">
    <text evidence="2">The sequence shown here is derived from an EMBL/GenBank/DDBJ whole genome shotgun (WGS) entry which is preliminary data.</text>
</comment>
<dbReference type="SUPFAM" id="SSF53756">
    <property type="entry name" value="UDP-Glycosyltransferase/glycogen phosphorylase"/>
    <property type="match status" value="1"/>
</dbReference>
<dbReference type="PANTHER" id="PTHR46401">
    <property type="entry name" value="GLYCOSYLTRANSFERASE WBBK-RELATED"/>
    <property type="match status" value="1"/>
</dbReference>
<name>A0A656PPK6_UNCKA</name>
<gene>
    <name evidence="2" type="ORF">DIU24_00830</name>
</gene>
<proteinExistence type="predicted"/>
<dbReference type="Gene3D" id="3.40.50.2000">
    <property type="entry name" value="Glycogen Phosphorylase B"/>
    <property type="match status" value="1"/>
</dbReference>
<reference evidence="2 3" key="1">
    <citation type="journal article" date="2018" name="Nat. Biotechnol.">
        <title>A standardized bacterial taxonomy based on genome phylogeny substantially revises the tree of life.</title>
        <authorList>
            <person name="Parks D.H."/>
            <person name="Chuvochina M."/>
            <person name="Waite D.W."/>
            <person name="Rinke C."/>
            <person name="Skarshewski A."/>
            <person name="Chaumeil P.A."/>
            <person name="Hugenholtz P."/>
        </authorList>
    </citation>
    <scope>NUCLEOTIDE SEQUENCE [LARGE SCALE GENOMIC DNA]</scope>
    <source>
        <strain evidence="2">UBA12021</strain>
    </source>
</reference>
<dbReference type="PANTHER" id="PTHR46401:SF2">
    <property type="entry name" value="GLYCOSYLTRANSFERASE WBBK-RELATED"/>
    <property type="match status" value="1"/>
</dbReference>
<accession>A0A656PPK6</accession>
<dbReference type="GO" id="GO:0016757">
    <property type="term" value="F:glycosyltransferase activity"/>
    <property type="evidence" value="ECO:0007669"/>
    <property type="project" value="TreeGrafter"/>
</dbReference>
<evidence type="ECO:0000313" key="3">
    <source>
        <dbReference type="Proteomes" id="UP000262056"/>
    </source>
</evidence>
<organism evidence="2 3">
    <name type="scientific">candidate division WWE3 bacterium</name>
    <dbReference type="NCBI Taxonomy" id="2053526"/>
    <lineage>
        <taxon>Bacteria</taxon>
        <taxon>Katanobacteria</taxon>
    </lineage>
</organism>
<sequence>AMACETPALVSDIPAFKEVGGEFPLYVNPQDYEEIGNSIALIFHGGYKRERIYGAKLRSQEFTWDRTAKKTLEIIQKVAENI</sequence>
<feature type="non-terminal residue" evidence="2">
    <location>
        <position position="1"/>
    </location>
</feature>
<evidence type="ECO:0000313" key="2">
    <source>
        <dbReference type="EMBL" id="HCQ40237.1"/>
    </source>
</evidence>
<dbReference type="Proteomes" id="UP000262056">
    <property type="component" value="Unassembled WGS sequence"/>
</dbReference>